<feature type="compositionally biased region" description="Low complexity" evidence="6">
    <location>
        <begin position="166"/>
        <end position="183"/>
    </location>
</feature>
<evidence type="ECO:0000256" key="6">
    <source>
        <dbReference type="SAM" id="MobiDB-lite"/>
    </source>
</evidence>
<keyword evidence="4" id="KW-0408">Iron</keyword>
<dbReference type="Gene3D" id="3.10.20.30">
    <property type="match status" value="1"/>
</dbReference>
<dbReference type="Gene3D" id="1.10.150.120">
    <property type="entry name" value="[2Fe-2S]-binding domain"/>
    <property type="match status" value="1"/>
</dbReference>
<dbReference type="InterPro" id="IPR006058">
    <property type="entry name" value="2Fe2S_fd_BS"/>
</dbReference>
<evidence type="ECO:0000256" key="3">
    <source>
        <dbReference type="ARBA" id="ARBA00023002"/>
    </source>
</evidence>
<dbReference type="InterPro" id="IPR051452">
    <property type="entry name" value="Diverse_Oxidoreductases"/>
</dbReference>
<evidence type="ECO:0000256" key="5">
    <source>
        <dbReference type="ARBA" id="ARBA00023014"/>
    </source>
</evidence>
<dbReference type="InterPro" id="IPR012675">
    <property type="entry name" value="Beta-grasp_dom_sf"/>
</dbReference>
<dbReference type="RefSeq" id="WP_167955235.1">
    <property type="nucleotide sequence ID" value="NZ_JAATJE010000002.1"/>
</dbReference>
<sequence length="183" mass="19220">MVALTVNNQPVDYLMDPDTPLLWALRDASNLTGAKYGCGDGSCGACTVDVDGAAVRACTMSLAEAEGRFVTTIEALSRDRSHPVQQAWVSNQVPQCGFCQPGMIMAAAILLRRTARPTDTEIDAAITNLCRCGTYPRVRDAIRRAGAVQSGAETIAAAPPPRIDPADAAAAVPALTPPEARQP</sequence>
<keyword evidence="3 8" id="KW-0560">Oxidoreductase</keyword>
<dbReference type="Pfam" id="PF00111">
    <property type="entry name" value="Fer2"/>
    <property type="match status" value="1"/>
</dbReference>
<gene>
    <name evidence="8" type="ORF">GGR88_002380</name>
</gene>
<evidence type="ECO:0000256" key="2">
    <source>
        <dbReference type="ARBA" id="ARBA00022723"/>
    </source>
</evidence>
<dbReference type="PANTHER" id="PTHR44379:SF2">
    <property type="entry name" value="BLR6218 PROTEIN"/>
    <property type="match status" value="1"/>
</dbReference>
<protein>
    <submittedName>
        <fullName evidence="8">Isoquinoline 1-oxidoreductase alpha subunit</fullName>
        <ecNumber evidence="8">1.3.99.16</ecNumber>
    </submittedName>
</protein>
<evidence type="ECO:0000256" key="1">
    <source>
        <dbReference type="ARBA" id="ARBA00022714"/>
    </source>
</evidence>
<dbReference type="InterPro" id="IPR036884">
    <property type="entry name" value="2Fe-2S-bd_dom_sf"/>
</dbReference>
<dbReference type="PROSITE" id="PS00197">
    <property type="entry name" value="2FE2S_FER_1"/>
    <property type="match status" value="1"/>
</dbReference>
<accession>A0ABX0XQ95</accession>
<evidence type="ECO:0000313" key="9">
    <source>
        <dbReference type="Proteomes" id="UP000734218"/>
    </source>
</evidence>
<dbReference type="Proteomes" id="UP000734218">
    <property type="component" value="Unassembled WGS sequence"/>
</dbReference>
<dbReference type="InterPro" id="IPR036010">
    <property type="entry name" value="2Fe-2S_ferredoxin-like_sf"/>
</dbReference>
<keyword evidence="1" id="KW-0001">2Fe-2S</keyword>
<dbReference type="InterPro" id="IPR001041">
    <property type="entry name" value="2Fe-2S_ferredoxin-type"/>
</dbReference>
<feature type="region of interest" description="Disordered" evidence="6">
    <location>
        <begin position="153"/>
        <end position="183"/>
    </location>
</feature>
<name>A0ABX0XQ95_9SPHN</name>
<keyword evidence="9" id="KW-1185">Reference proteome</keyword>
<organism evidence="8 9">
    <name type="scientific">Sphingomonas jejuensis</name>
    <dbReference type="NCBI Taxonomy" id="904715"/>
    <lineage>
        <taxon>Bacteria</taxon>
        <taxon>Pseudomonadati</taxon>
        <taxon>Pseudomonadota</taxon>
        <taxon>Alphaproteobacteria</taxon>
        <taxon>Sphingomonadales</taxon>
        <taxon>Sphingomonadaceae</taxon>
        <taxon>Sphingomonas</taxon>
    </lineage>
</organism>
<dbReference type="InterPro" id="IPR002888">
    <property type="entry name" value="2Fe-2S-bd"/>
</dbReference>
<dbReference type="CDD" id="cd00207">
    <property type="entry name" value="fer2"/>
    <property type="match status" value="1"/>
</dbReference>
<dbReference type="EMBL" id="JAATJE010000002">
    <property type="protein sequence ID" value="NJC34866.1"/>
    <property type="molecule type" value="Genomic_DNA"/>
</dbReference>
<dbReference type="PANTHER" id="PTHR44379">
    <property type="entry name" value="OXIDOREDUCTASE WITH IRON-SULFUR SUBUNIT"/>
    <property type="match status" value="1"/>
</dbReference>
<keyword evidence="5" id="KW-0411">Iron-sulfur</keyword>
<proteinExistence type="predicted"/>
<dbReference type="EC" id="1.3.99.16" evidence="8"/>
<dbReference type="SUPFAM" id="SSF47741">
    <property type="entry name" value="CO dehydrogenase ISP C-domain like"/>
    <property type="match status" value="1"/>
</dbReference>
<dbReference type="SUPFAM" id="SSF54292">
    <property type="entry name" value="2Fe-2S ferredoxin-like"/>
    <property type="match status" value="1"/>
</dbReference>
<evidence type="ECO:0000313" key="8">
    <source>
        <dbReference type="EMBL" id="NJC34866.1"/>
    </source>
</evidence>
<keyword evidence="2" id="KW-0479">Metal-binding</keyword>
<dbReference type="GO" id="GO:0047121">
    <property type="term" value="F:isoquinoline 1-oxidoreductase activity"/>
    <property type="evidence" value="ECO:0007669"/>
    <property type="project" value="UniProtKB-EC"/>
</dbReference>
<evidence type="ECO:0000256" key="4">
    <source>
        <dbReference type="ARBA" id="ARBA00023004"/>
    </source>
</evidence>
<reference evidence="8 9" key="1">
    <citation type="submission" date="2020-03" db="EMBL/GenBank/DDBJ databases">
        <title>Genomic Encyclopedia of Type Strains, Phase IV (KMG-IV): sequencing the most valuable type-strain genomes for metagenomic binning, comparative biology and taxonomic classification.</title>
        <authorList>
            <person name="Goeker M."/>
        </authorList>
    </citation>
    <scope>NUCLEOTIDE SEQUENCE [LARGE SCALE GENOMIC DNA]</scope>
    <source>
        <strain evidence="8 9">DSM 27651</strain>
    </source>
</reference>
<comment type="caution">
    <text evidence="8">The sequence shown here is derived from an EMBL/GenBank/DDBJ whole genome shotgun (WGS) entry which is preliminary data.</text>
</comment>
<feature type="domain" description="2Fe-2S ferredoxin-type" evidence="7">
    <location>
        <begin position="1"/>
        <end position="76"/>
    </location>
</feature>
<dbReference type="Pfam" id="PF01799">
    <property type="entry name" value="Fer2_2"/>
    <property type="match status" value="1"/>
</dbReference>
<dbReference type="PROSITE" id="PS51085">
    <property type="entry name" value="2FE2S_FER_2"/>
    <property type="match status" value="1"/>
</dbReference>
<evidence type="ECO:0000259" key="7">
    <source>
        <dbReference type="PROSITE" id="PS51085"/>
    </source>
</evidence>